<dbReference type="PANTHER" id="PTHR38753:SF1">
    <property type="entry name" value="SLR1441 PROTEIN"/>
    <property type="match status" value="1"/>
</dbReference>
<dbReference type="EMBL" id="VIGC01000016">
    <property type="protein sequence ID" value="TQE95186.1"/>
    <property type="molecule type" value="Genomic_DNA"/>
</dbReference>
<keyword evidence="3" id="KW-1185">Reference proteome</keyword>
<sequence length="290" mass="33789">MSIISIIQEFPPELQPSMLKLIEALERDLREKYAVRREDFDALRATVQELAEAQRRTEQRVEELAEAQRRTEQRVEELAEAQRRTEQRVEELAEAQRHTEQQVSRLEEAVSALAEAQRRTEQRIEALTERMDRLVQTMERFQDALAKNTGWRLEQSYREKAYAYFGRVLRRVRIVPIQEIEEQLETLPPADRDELLLLDLIVRGRPRDLDVPTDVYLAVEVSSVVDRNDVERARRRAAILRSLGHVAVPVVAGENVSQGGMNRAREDHVALFQDGTYQFWDEALQHALNQ</sequence>
<dbReference type="Gene3D" id="1.10.287.950">
    <property type="entry name" value="Methyl-accepting chemotaxis protein"/>
    <property type="match status" value="1"/>
</dbReference>
<dbReference type="RefSeq" id="WP_141610677.1">
    <property type="nucleotide sequence ID" value="NZ_VIGC02000016.1"/>
</dbReference>
<dbReference type="AlphaFoldDB" id="A0A540VEK4"/>
<evidence type="ECO:0000256" key="1">
    <source>
        <dbReference type="SAM" id="Coils"/>
    </source>
</evidence>
<dbReference type="InParanoid" id="A0A540VEK4"/>
<evidence type="ECO:0000313" key="2">
    <source>
        <dbReference type="EMBL" id="TQE95186.1"/>
    </source>
</evidence>
<accession>A0A540VEK4</accession>
<organism evidence="2 3">
    <name type="scientific">Litorilinea aerophila</name>
    <dbReference type="NCBI Taxonomy" id="1204385"/>
    <lineage>
        <taxon>Bacteria</taxon>
        <taxon>Bacillati</taxon>
        <taxon>Chloroflexota</taxon>
        <taxon>Caldilineae</taxon>
        <taxon>Caldilineales</taxon>
        <taxon>Caldilineaceae</taxon>
        <taxon>Litorilinea</taxon>
    </lineage>
</organism>
<name>A0A540VEK4_9CHLR</name>
<gene>
    <name evidence="2" type="ORF">FKZ61_13545</name>
</gene>
<dbReference type="SUPFAM" id="SSF58104">
    <property type="entry name" value="Methyl-accepting chemotaxis protein (MCP) signaling domain"/>
    <property type="match status" value="1"/>
</dbReference>
<reference evidence="2 3" key="1">
    <citation type="submission" date="2019-06" db="EMBL/GenBank/DDBJ databases">
        <title>Genome sequence of Litorilinea aerophila BAA-2444.</title>
        <authorList>
            <person name="Maclea K.S."/>
            <person name="Maurais E.G."/>
            <person name="Iannazzi L.C."/>
        </authorList>
    </citation>
    <scope>NUCLEOTIDE SEQUENCE [LARGE SCALE GENOMIC DNA]</scope>
    <source>
        <strain evidence="2 3">ATCC BAA-2444</strain>
    </source>
</reference>
<feature type="coiled-coil region" evidence="1">
    <location>
        <begin position="40"/>
        <end position="144"/>
    </location>
</feature>
<protein>
    <submittedName>
        <fullName evidence="2">Uncharacterized protein</fullName>
    </submittedName>
</protein>
<dbReference type="PANTHER" id="PTHR38753">
    <property type="entry name" value="SLR1441 PROTEIN"/>
    <property type="match status" value="1"/>
</dbReference>
<proteinExistence type="predicted"/>
<comment type="caution">
    <text evidence="2">The sequence shown here is derived from an EMBL/GenBank/DDBJ whole genome shotgun (WGS) entry which is preliminary data.</text>
</comment>
<keyword evidence="1" id="KW-0175">Coiled coil</keyword>
<evidence type="ECO:0000313" key="3">
    <source>
        <dbReference type="Proteomes" id="UP000317371"/>
    </source>
</evidence>
<dbReference type="OrthoDB" id="564864at2"/>
<dbReference type="Proteomes" id="UP000317371">
    <property type="component" value="Unassembled WGS sequence"/>
</dbReference>